<dbReference type="Gene3D" id="1.10.10.10">
    <property type="entry name" value="Winged helix-like DNA-binding domain superfamily/Winged helix DNA-binding domain"/>
    <property type="match status" value="1"/>
</dbReference>
<evidence type="ECO:0000259" key="5">
    <source>
        <dbReference type="PROSITE" id="PS51192"/>
    </source>
</evidence>
<dbReference type="AlphaFoldDB" id="A0A7J6VTJ1"/>
<evidence type="ECO:0000313" key="6">
    <source>
        <dbReference type="EMBL" id="KAF5188213.1"/>
    </source>
</evidence>
<accession>A0A7J6VTJ1</accession>
<dbReference type="Proteomes" id="UP000554482">
    <property type="component" value="Unassembled WGS sequence"/>
</dbReference>
<keyword evidence="2" id="KW-0378">Hydrolase</keyword>
<protein>
    <submittedName>
        <fullName evidence="6">Dexh-box atp-dependent rna helicase dexh12</fullName>
    </submittedName>
</protein>
<name>A0A7J6VTJ1_THATH</name>
<dbReference type="InterPro" id="IPR036388">
    <property type="entry name" value="WH-like_DNA-bd_sf"/>
</dbReference>
<dbReference type="InterPro" id="IPR050474">
    <property type="entry name" value="Hel308_SKI2-like"/>
</dbReference>
<dbReference type="Pfam" id="PF23445">
    <property type="entry name" value="WHD_SNRNP200"/>
    <property type="match status" value="1"/>
</dbReference>
<gene>
    <name evidence="6" type="ORF">FRX31_022199</name>
</gene>
<dbReference type="EMBL" id="JABWDY010027058">
    <property type="protein sequence ID" value="KAF5188213.1"/>
    <property type="molecule type" value="Genomic_DNA"/>
</dbReference>
<dbReference type="InterPro" id="IPR027417">
    <property type="entry name" value="P-loop_NTPase"/>
</dbReference>
<evidence type="ECO:0000256" key="4">
    <source>
        <dbReference type="ARBA" id="ARBA00022840"/>
    </source>
</evidence>
<dbReference type="Gene3D" id="3.40.50.300">
    <property type="entry name" value="P-loop containing nucleotide triphosphate hydrolases"/>
    <property type="match status" value="2"/>
</dbReference>
<dbReference type="Pfam" id="PF00270">
    <property type="entry name" value="DEAD"/>
    <property type="match status" value="1"/>
</dbReference>
<dbReference type="OrthoDB" id="1688122at2759"/>
<dbReference type="InterPro" id="IPR057842">
    <property type="entry name" value="WH_MER3"/>
</dbReference>
<dbReference type="SUPFAM" id="SSF52540">
    <property type="entry name" value="P-loop containing nucleoside triphosphate hydrolases"/>
    <property type="match status" value="2"/>
</dbReference>
<keyword evidence="7" id="KW-1185">Reference proteome</keyword>
<proteinExistence type="predicted"/>
<evidence type="ECO:0000256" key="3">
    <source>
        <dbReference type="ARBA" id="ARBA00022806"/>
    </source>
</evidence>
<dbReference type="GO" id="GO:0005524">
    <property type="term" value="F:ATP binding"/>
    <property type="evidence" value="ECO:0007669"/>
    <property type="project" value="UniProtKB-KW"/>
</dbReference>
<evidence type="ECO:0000313" key="7">
    <source>
        <dbReference type="Proteomes" id="UP000554482"/>
    </source>
</evidence>
<dbReference type="PANTHER" id="PTHR47961:SF4">
    <property type="entry name" value="ACTIVATING SIGNAL COINTEGRATOR 1 COMPLEX SUBUNIT 3"/>
    <property type="match status" value="1"/>
</dbReference>
<keyword evidence="4" id="KW-0067">ATP-binding</keyword>
<keyword evidence="1" id="KW-0547">Nucleotide-binding</keyword>
<dbReference type="InterPro" id="IPR011545">
    <property type="entry name" value="DEAD/DEAH_box_helicase_dom"/>
</dbReference>
<feature type="domain" description="Helicase ATP-binding" evidence="5">
    <location>
        <begin position="212"/>
        <end position="391"/>
    </location>
</feature>
<dbReference type="GO" id="GO:0004386">
    <property type="term" value="F:helicase activity"/>
    <property type="evidence" value="ECO:0007669"/>
    <property type="project" value="UniProtKB-KW"/>
</dbReference>
<evidence type="ECO:0000256" key="2">
    <source>
        <dbReference type="ARBA" id="ARBA00022801"/>
    </source>
</evidence>
<reference evidence="6 7" key="1">
    <citation type="submission" date="2020-06" db="EMBL/GenBank/DDBJ databases">
        <title>Transcriptomic and genomic resources for Thalictrum thalictroides and T. hernandezii: Facilitating candidate gene discovery in an emerging model plant lineage.</title>
        <authorList>
            <person name="Arias T."/>
            <person name="Riano-Pachon D.M."/>
            <person name="Di Stilio V.S."/>
        </authorList>
    </citation>
    <scope>NUCLEOTIDE SEQUENCE [LARGE SCALE GENOMIC DNA]</scope>
    <source>
        <strain evidence="7">cv. WT478/WT964</strain>
        <tissue evidence="6">Leaves</tissue>
    </source>
</reference>
<dbReference type="PROSITE" id="PS51192">
    <property type="entry name" value="HELICASE_ATP_BIND_1"/>
    <property type="match status" value="1"/>
</dbReference>
<dbReference type="PANTHER" id="PTHR47961">
    <property type="entry name" value="DNA POLYMERASE THETA, PUTATIVE (AFU_ORTHOLOGUE AFUA_1G05260)-RELATED"/>
    <property type="match status" value="1"/>
</dbReference>
<keyword evidence="3 6" id="KW-0347">Helicase</keyword>
<dbReference type="FunFam" id="1.10.10.10:FF:000024">
    <property type="entry name" value="U5 small nuclear ribonucleoprotein helicase"/>
    <property type="match status" value="1"/>
</dbReference>
<organism evidence="6 7">
    <name type="scientific">Thalictrum thalictroides</name>
    <name type="common">Rue-anemone</name>
    <name type="synonym">Anemone thalictroides</name>
    <dbReference type="NCBI Taxonomy" id="46969"/>
    <lineage>
        <taxon>Eukaryota</taxon>
        <taxon>Viridiplantae</taxon>
        <taxon>Streptophyta</taxon>
        <taxon>Embryophyta</taxon>
        <taxon>Tracheophyta</taxon>
        <taxon>Spermatophyta</taxon>
        <taxon>Magnoliopsida</taxon>
        <taxon>Ranunculales</taxon>
        <taxon>Ranunculaceae</taxon>
        <taxon>Thalictroideae</taxon>
        <taxon>Thalictrum</taxon>
    </lineage>
</organism>
<dbReference type="GO" id="GO:0005634">
    <property type="term" value="C:nucleus"/>
    <property type="evidence" value="ECO:0007669"/>
    <property type="project" value="TreeGrafter"/>
</dbReference>
<evidence type="ECO:0000256" key="1">
    <source>
        <dbReference type="ARBA" id="ARBA00022741"/>
    </source>
</evidence>
<dbReference type="InterPro" id="IPR014001">
    <property type="entry name" value="Helicase_ATP-bd"/>
</dbReference>
<dbReference type="FunFam" id="3.40.50.300:FF:003287">
    <property type="entry name" value="U5 small nuclear ribonucleoprotein 200 kDa helicase"/>
    <property type="match status" value="1"/>
</dbReference>
<comment type="caution">
    <text evidence="6">The sequence shown here is derived from an EMBL/GenBank/DDBJ whole genome shotgun (WGS) entry which is preliminary data.</text>
</comment>
<dbReference type="GO" id="GO:0016787">
    <property type="term" value="F:hydrolase activity"/>
    <property type="evidence" value="ECO:0007669"/>
    <property type="project" value="UniProtKB-KW"/>
</dbReference>
<sequence>MYRKPTSNKRKVCDFVDDDSHRIPSSLDKAAYKHLQNLIAQFLELYEKQTQELLYAAAEDVLNDASDVILSILLDDIEIDKKKHEIFELLKPLMIAPYKDIDPFFDALLTIDAAGAASVVDCEEDNVHEESGLLNLEKLAFSDRGFFCSTKYVQLPVGSVRKRMKGYSELRVPVPPVRYPSYLVKINDVPDWAQPSLKGIEQLDIISSQVYDTALFTNDNILLCAPVQTAETHVALLTILHLIAPNTNRDIDAAHKTLVVYLAPKEACVTTISRFLSCRLQHFLHVQVKGLGSDQNFNCHQVEGTQILVTTPEKWDTVDWNLTKLVKLLIVDQIHVLHDDKEGPVLEGILARILREKDISNDHMRLVGFSAPIVNHRDVASFLKIQDKGIFFFGNSYRPYPLSLQLCSDTVQPPLKALGLMSKLCCDKALSVVGKHQIVVFVHSARETTKTACEVRDTALARGELGCFLKEDSKSRVVLKHHAGLVGSKDLKDLLPLGFAVHHAGLDARDSQLVQNLFTEGHVQLLVSTSDLAWSVHLPAHTVIIKGAHFHSHPEVIRMLAFPERPQDDPNGEIIILTALDNMYFCALIAEQLPIESQLVSKLPWKLKSEIHRGTVQNVKEACDWIGHTYLYVRMLQSPTLYGLALLGLDIDRVLDKRRIDLVSNTL</sequence>
<dbReference type="GO" id="GO:0003676">
    <property type="term" value="F:nucleic acid binding"/>
    <property type="evidence" value="ECO:0007669"/>
    <property type="project" value="InterPro"/>
</dbReference>